<protein>
    <submittedName>
        <fullName evidence="1">Uncharacterized protein</fullName>
    </submittedName>
</protein>
<gene>
    <name evidence="1" type="ORF">METZ01_LOCUS182953</name>
</gene>
<evidence type="ECO:0000313" key="1">
    <source>
        <dbReference type="EMBL" id="SVB30099.1"/>
    </source>
</evidence>
<name>A0A382CW47_9ZZZZ</name>
<feature type="non-terminal residue" evidence="1">
    <location>
        <position position="40"/>
    </location>
</feature>
<sequence length="40" mass="4617">MSSRFYDWVDSRTGFVTFMRHKMGQAVPSDAFFFCFGGIS</sequence>
<reference evidence="1" key="1">
    <citation type="submission" date="2018-05" db="EMBL/GenBank/DDBJ databases">
        <authorList>
            <person name="Lanie J.A."/>
            <person name="Ng W.-L."/>
            <person name="Kazmierczak K.M."/>
            <person name="Andrzejewski T.M."/>
            <person name="Davidsen T.M."/>
            <person name="Wayne K.J."/>
            <person name="Tettelin H."/>
            <person name="Glass J.I."/>
            <person name="Rusch D."/>
            <person name="Podicherti R."/>
            <person name="Tsui H.-C.T."/>
            <person name="Winkler M.E."/>
        </authorList>
    </citation>
    <scope>NUCLEOTIDE SEQUENCE</scope>
</reference>
<organism evidence="1">
    <name type="scientific">marine metagenome</name>
    <dbReference type="NCBI Taxonomy" id="408172"/>
    <lineage>
        <taxon>unclassified sequences</taxon>
        <taxon>metagenomes</taxon>
        <taxon>ecological metagenomes</taxon>
    </lineage>
</organism>
<accession>A0A382CW47</accession>
<proteinExistence type="predicted"/>
<dbReference type="EMBL" id="UINC01036317">
    <property type="protein sequence ID" value="SVB30099.1"/>
    <property type="molecule type" value="Genomic_DNA"/>
</dbReference>
<dbReference type="AlphaFoldDB" id="A0A382CW47"/>